<dbReference type="SUPFAM" id="SSF63825">
    <property type="entry name" value="YWTD domain"/>
    <property type="match status" value="1"/>
</dbReference>
<dbReference type="Proteomes" id="UP000664857">
    <property type="component" value="Unassembled WGS sequence"/>
</dbReference>
<name>A0ABS3HP29_9ENTE</name>
<comment type="caution">
    <text evidence="1">The sequence shown here is derived from an EMBL/GenBank/DDBJ whole genome shotgun (WGS) entry which is preliminary data.</text>
</comment>
<evidence type="ECO:0000313" key="1">
    <source>
        <dbReference type="EMBL" id="MBO0475501.1"/>
    </source>
</evidence>
<reference evidence="1 2" key="1">
    <citation type="submission" date="2021-03" db="EMBL/GenBank/DDBJ databases">
        <title>Enterococcal diversity collection.</title>
        <authorList>
            <person name="Gilmore M.S."/>
            <person name="Schwartzman J."/>
            <person name="Van Tyne D."/>
            <person name="Martin M."/>
            <person name="Earl A.M."/>
            <person name="Manson A.L."/>
            <person name="Straub T."/>
            <person name="Salamzade R."/>
            <person name="Saavedra J."/>
            <person name="Lebreton F."/>
            <person name="Prichula J."/>
            <person name="Schaufler K."/>
            <person name="Gaca A."/>
            <person name="Sgardioli B."/>
            <person name="Wagenaar J."/>
            <person name="Strong T."/>
        </authorList>
    </citation>
    <scope>NUCLEOTIDE SEQUENCE [LARGE SCALE GENOMIC DNA]</scope>
    <source>
        <strain evidence="1 2">DIV0080</strain>
    </source>
</reference>
<accession>A0ABS3HP29</accession>
<gene>
    <name evidence="1" type="ORF">DOK76_00380</name>
</gene>
<protein>
    <submittedName>
        <fullName evidence="1">Uncharacterized protein</fullName>
    </submittedName>
</protein>
<evidence type="ECO:0000313" key="2">
    <source>
        <dbReference type="Proteomes" id="UP000664857"/>
    </source>
</evidence>
<proteinExistence type="predicted"/>
<dbReference type="RefSeq" id="WP_206964098.1">
    <property type="nucleotide sequence ID" value="NZ_JAFLVX010000002.1"/>
</dbReference>
<keyword evidence="2" id="KW-1185">Reference proteome</keyword>
<dbReference type="EMBL" id="JAFLVX010000002">
    <property type="protein sequence ID" value="MBO0475501.1"/>
    <property type="molecule type" value="Genomic_DNA"/>
</dbReference>
<sequence>MKIKTSYFIVGLLLVLVVESVILFSPNNLLQYKKQETMNHNQSKKEQLAILNQYPSIATVLETENSASLIPIPGLKATKTLNDKGKVSVCDAMTPQGLTLSDDYLLISAYCHDHLHHSVIYILDGHSHELLRTAILMDTSHAGGLGFDENKNNVWVSTTGGVAAITLSDILTYEIEDNRPVRYYDNNLLLNINRSSVMTVFNNFLIVGNFKKQTNGKLTLYAIDQSGKLSNSLRIPTDETNSANPLYYTSETLSINKIQGIAFYQNYVLLSQSYGKQNSKLYIFDKAQNKGNLKISEATYTIEFPPYLEQITVKDGYLYAVFESGAKAYRHKTSELVDYIIRIPFDELIKQEEQQKL</sequence>
<organism evidence="1 2">
    <name type="scientific">Candidatus Vagococcus giribetii</name>
    <dbReference type="NCBI Taxonomy" id="2230876"/>
    <lineage>
        <taxon>Bacteria</taxon>
        <taxon>Bacillati</taxon>
        <taxon>Bacillota</taxon>
        <taxon>Bacilli</taxon>
        <taxon>Lactobacillales</taxon>
        <taxon>Enterococcaceae</taxon>
        <taxon>Vagococcus</taxon>
    </lineage>
</organism>